<sequence length="178" mass="20353">MINEEICTKYARAVLELAIEANAVEKTQKELLLFSGLLKHHSDILRFLEHPSVLSDNKKDLLDEIFKTADCSGFFTNFIRLLVKKHQISLIGCIYDIYADFALMREKKLEVSVESAHPLSAELKQQIEEKLLSIYKKAVHMRVDIAPDLIAGLKLRVGDTVYDLSLKSQLKNMQEHLI</sequence>
<dbReference type="NCBIfam" id="TIGR01145">
    <property type="entry name" value="ATP_synt_delta"/>
    <property type="match status" value="1"/>
</dbReference>
<keyword evidence="4 7" id="KW-0406">Ion transport</keyword>
<comment type="similarity">
    <text evidence="7">Belongs to the ATPase delta chain family.</text>
</comment>
<dbReference type="PRINTS" id="PR00125">
    <property type="entry name" value="ATPASEDELTA"/>
</dbReference>
<keyword evidence="7" id="KW-0139">CF(1)</keyword>
<dbReference type="InterPro" id="IPR000711">
    <property type="entry name" value="ATPase_OSCP/dsu"/>
</dbReference>
<evidence type="ECO:0000256" key="1">
    <source>
        <dbReference type="ARBA" id="ARBA00004370"/>
    </source>
</evidence>
<dbReference type="Proteomes" id="UP000229641">
    <property type="component" value="Unassembled WGS sequence"/>
</dbReference>
<evidence type="ECO:0000256" key="3">
    <source>
        <dbReference type="ARBA" id="ARBA00022781"/>
    </source>
</evidence>
<dbReference type="SUPFAM" id="SSF47928">
    <property type="entry name" value="N-terminal domain of the delta subunit of the F1F0-ATP synthase"/>
    <property type="match status" value="1"/>
</dbReference>
<proteinExistence type="inferred from homology"/>
<reference evidence="8 9" key="1">
    <citation type="submission" date="2017-09" db="EMBL/GenBank/DDBJ databases">
        <title>Depth-based differentiation of microbial function through sediment-hosted aquifers and enrichment of novel symbionts in the deep terrestrial subsurface.</title>
        <authorList>
            <person name="Probst A.J."/>
            <person name="Ladd B."/>
            <person name="Jarett J.K."/>
            <person name="Geller-Mcgrath D.E."/>
            <person name="Sieber C.M."/>
            <person name="Emerson J.B."/>
            <person name="Anantharaman K."/>
            <person name="Thomas B.C."/>
            <person name="Malmstrom R."/>
            <person name="Stieglmeier M."/>
            <person name="Klingl A."/>
            <person name="Woyke T."/>
            <person name="Ryan C.M."/>
            <person name="Banfield J.F."/>
        </authorList>
    </citation>
    <scope>NUCLEOTIDE SEQUENCE [LARGE SCALE GENOMIC DNA]</scope>
    <source>
        <strain evidence="8">CG11_big_fil_rev_8_21_14_0_20_42_13</strain>
    </source>
</reference>
<dbReference type="Gene3D" id="1.10.520.20">
    <property type="entry name" value="N-terminal domain of the delta subunit of the F1F0-ATP synthase"/>
    <property type="match status" value="1"/>
</dbReference>
<dbReference type="HAMAP" id="MF_01416">
    <property type="entry name" value="ATP_synth_delta_bact"/>
    <property type="match status" value="1"/>
</dbReference>
<gene>
    <name evidence="7 8" type="primary">atpH</name>
    <name evidence="8" type="ORF">COV72_07855</name>
</gene>
<keyword evidence="5 7" id="KW-0472">Membrane</keyword>
<dbReference type="PANTHER" id="PTHR11910">
    <property type="entry name" value="ATP SYNTHASE DELTA CHAIN"/>
    <property type="match status" value="1"/>
</dbReference>
<evidence type="ECO:0000256" key="5">
    <source>
        <dbReference type="ARBA" id="ARBA00023136"/>
    </source>
</evidence>
<evidence type="ECO:0000256" key="4">
    <source>
        <dbReference type="ARBA" id="ARBA00023065"/>
    </source>
</evidence>
<keyword evidence="7" id="KW-1003">Cell membrane</keyword>
<evidence type="ECO:0000256" key="7">
    <source>
        <dbReference type="HAMAP-Rule" id="MF_01416"/>
    </source>
</evidence>
<accession>A0A2H0LVT6</accession>
<comment type="caution">
    <text evidence="8">The sequence shown here is derived from an EMBL/GenBank/DDBJ whole genome shotgun (WGS) entry which is preliminary data.</text>
</comment>
<evidence type="ECO:0000256" key="2">
    <source>
        <dbReference type="ARBA" id="ARBA00022448"/>
    </source>
</evidence>
<name>A0A2H0LVT6_9BACT</name>
<evidence type="ECO:0000313" key="9">
    <source>
        <dbReference type="Proteomes" id="UP000229641"/>
    </source>
</evidence>
<comment type="function">
    <text evidence="7">F(1)F(0) ATP synthase produces ATP from ADP in the presence of a proton or sodium gradient. F-type ATPases consist of two structural domains, F(1) containing the extramembraneous catalytic core and F(0) containing the membrane proton channel, linked together by a central stalk and a peripheral stalk. During catalysis, ATP synthesis in the catalytic domain of F(1) is coupled via a rotary mechanism of the central stalk subunits to proton translocation.</text>
</comment>
<keyword evidence="2 7" id="KW-0813">Transport</keyword>
<comment type="function">
    <text evidence="7">This protein is part of the stalk that links CF(0) to CF(1). It either transmits conformational changes from CF(0) to CF(1) or is implicated in proton conduction.</text>
</comment>
<dbReference type="InterPro" id="IPR026015">
    <property type="entry name" value="ATP_synth_OSCP/delta_N_sf"/>
</dbReference>
<dbReference type="GO" id="GO:0046933">
    <property type="term" value="F:proton-transporting ATP synthase activity, rotational mechanism"/>
    <property type="evidence" value="ECO:0007669"/>
    <property type="project" value="UniProtKB-UniRule"/>
</dbReference>
<comment type="subcellular location">
    <subcellularLocation>
        <location evidence="7">Cell membrane</location>
        <topology evidence="7">Peripheral membrane protein</topology>
    </subcellularLocation>
    <subcellularLocation>
        <location evidence="1">Membrane</location>
    </subcellularLocation>
</comment>
<organism evidence="8 9">
    <name type="scientific">Candidatus Ghiorseimicrobium undicola</name>
    <dbReference type="NCBI Taxonomy" id="1974746"/>
    <lineage>
        <taxon>Bacteria</taxon>
        <taxon>Pseudomonadati</taxon>
        <taxon>Candidatus Omnitrophota</taxon>
        <taxon>Candidatus Ghiorseimicrobium</taxon>
    </lineage>
</organism>
<dbReference type="EMBL" id="PCWA01000097">
    <property type="protein sequence ID" value="PIQ88533.1"/>
    <property type="molecule type" value="Genomic_DNA"/>
</dbReference>
<dbReference type="GO" id="GO:0005886">
    <property type="term" value="C:plasma membrane"/>
    <property type="evidence" value="ECO:0007669"/>
    <property type="project" value="UniProtKB-SubCell"/>
</dbReference>
<protein>
    <recommendedName>
        <fullName evidence="7">ATP synthase subunit delta</fullName>
    </recommendedName>
    <alternativeName>
        <fullName evidence="7">ATP synthase F(1) sector subunit delta</fullName>
    </alternativeName>
    <alternativeName>
        <fullName evidence="7">F-type ATPase subunit delta</fullName>
        <shortName evidence="7">F-ATPase subunit delta</shortName>
    </alternativeName>
</protein>
<keyword evidence="6 7" id="KW-0066">ATP synthesis</keyword>
<evidence type="ECO:0000313" key="8">
    <source>
        <dbReference type="EMBL" id="PIQ88533.1"/>
    </source>
</evidence>
<dbReference type="Pfam" id="PF00213">
    <property type="entry name" value="OSCP"/>
    <property type="match status" value="1"/>
</dbReference>
<dbReference type="GO" id="GO:0045259">
    <property type="term" value="C:proton-transporting ATP synthase complex"/>
    <property type="evidence" value="ECO:0007669"/>
    <property type="project" value="UniProtKB-KW"/>
</dbReference>
<dbReference type="AlphaFoldDB" id="A0A2H0LVT6"/>
<keyword evidence="3 7" id="KW-0375">Hydrogen ion transport</keyword>
<evidence type="ECO:0000256" key="6">
    <source>
        <dbReference type="ARBA" id="ARBA00023310"/>
    </source>
</evidence>